<reference evidence="2" key="1">
    <citation type="journal article" date="2019" name="Int. J. Syst. Evol. Microbiol.">
        <title>The Global Catalogue of Microorganisms (GCM) 10K type strain sequencing project: providing services to taxonomists for standard genome sequencing and annotation.</title>
        <authorList>
            <consortium name="The Broad Institute Genomics Platform"/>
            <consortium name="The Broad Institute Genome Sequencing Center for Infectious Disease"/>
            <person name="Wu L."/>
            <person name="Ma J."/>
        </authorList>
    </citation>
    <scope>NUCLEOTIDE SEQUENCE [LARGE SCALE GENOMIC DNA]</scope>
    <source>
        <strain evidence="2">PCU 347</strain>
    </source>
</reference>
<evidence type="ECO:0000313" key="1">
    <source>
        <dbReference type="EMBL" id="MFC4328270.1"/>
    </source>
</evidence>
<accession>A0ABV8TCA6</accession>
<keyword evidence="2" id="KW-1185">Reference proteome</keyword>
<evidence type="ECO:0008006" key="3">
    <source>
        <dbReference type="Google" id="ProtNLM"/>
    </source>
</evidence>
<proteinExistence type="predicted"/>
<organism evidence="1 2">
    <name type="scientific">Streptomyces andamanensis</name>
    <dbReference type="NCBI Taxonomy" id="1565035"/>
    <lineage>
        <taxon>Bacteria</taxon>
        <taxon>Bacillati</taxon>
        <taxon>Actinomycetota</taxon>
        <taxon>Actinomycetes</taxon>
        <taxon>Kitasatosporales</taxon>
        <taxon>Streptomycetaceae</taxon>
        <taxon>Streptomyces</taxon>
    </lineage>
</organism>
<dbReference type="EMBL" id="JBHSDP010000011">
    <property type="protein sequence ID" value="MFC4328270.1"/>
    <property type="molecule type" value="Genomic_DNA"/>
</dbReference>
<comment type="caution">
    <text evidence="1">The sequence shown here is derived from an EMBL/GenBank/DDBJ whole genome shotgun (WGS) entry which is preliminary data.</text>
</comment>
<evidence type="ECO:0000313" key="2">
    <source>
        <dbReference type="Proteomes" id="UP001595824"/>
    </source>
</evidence>
<dbReference type="Proteomes" id="UP001595824">
    <property type="component" value="Unassembled WGS sequence"/>
</dbReference>
<sequence length="217" mass="24592">MDQDFRQDFTRKYWSHKELAAGLSLSRGHLYRLLEDGMILGPDIVIASNSFGWDPKRAKRFGVDCDRLDADGRPIGPPPEGSLAKAAMLAKTKYSVTPKVYVSSWLASFVYGLKENAVYFMRKRAAFIPADVLIAPRKFGWDETRVIEYGEQTGRLDEQGIDQWVVRRTEEFGLSPDVEWVRKRIARHPSLTTAVERAVEAWRASQGEPVSEPEGSE</sequence>
<gene>
    <name evidence="1" type="ORF">ACFPC0_10580</name>
</gene>
<dbReference type="RefSeq" id="WP_381738407.1">
    <property type="nucleotide sequence ID" value="NZ_JBHSDP010000011.1"/>
</dbReference>
<protein>
    <recommendedName>
        <fullName evidence="3">Helix-turn-helix domain-containing protein</fullName>
    </recommendedName>
</protein>
<name>A0ABV8TCA6_9ACTN</name>